<reference evidence="2" key="1">
    <citation type="submission" date="2018-04" db="EMBL/GenBank/DDBJ databases">
        <authorList>
            <person name="Cornet L."/>
        </authorList>
    </citation>
    <scope>NUCLEOTIDE SEQUENCE [LARGE SCALE GENOMIC DNA]</scope>
</reference>
<organism evidence="1 2">
    <name type="scientific">Phormidesmis priestleyi</name>
    <dbReference type="NCBI Taxonomy" id="268141"/>
    <lineage>
        <taxon>Bacteria</taxon>
        <taxon>Bacillati</taxon>
        <taxon>Cyanobacteriota</taxon>
        <taxon>Cyanophyceae</taxon>
        <taxon>Leptolyngbyales</taxon>
        <taxon>Leptolyngbyaceae</taxon>
        <taxon>Phormidesmis</taxon>
    </lineage>
</organism>
<dbReference type="EMBL" id="QBMP01000060">
    <property type="protein sequence ID" value="PZO56945.1"/>
    <property type="molecule type" value="Genomic_DNA"/>
</dbReference>
<proteinExistence type="predicted"/>
<gene>
    <name evidence="1" type="ORF">DCF15_07835</name>
</gene>
<dbReference type="AlphaFoldDB" id="A0A2W4ZFK6"/>
<dbReference type="Proteomes" id="UP000249794">
    <property type="component" value="Unassembled WGS sequence"/>
</dbReference>
<reference evidence="1 2" key="2">
    <citation type="submission" date="2018-06" db="EMBL/GenBank/DDBJ databases">
        <title>Metagenomic assembly of (sub)arctic Cyanobacteria and their associated microbiome from non-axenic cultures.</title>
        <authorList>
            <person name="Baurain D."/>
        </authorList>
    </citation>
    <scope>NUCLEOTIDE SEQUENCE [LARGE SCALE GENOMIC DNA]</scope>
    <source>
        <strain evidence="1">ULC027bin1</strain>
    </source>
</reference>
<comment type="caution">
    <text evidence="1">The sequence shown here is derived from an EMBL/GenBank/DDBJ whole genome shotgun (WGS) entry which is preliminary data.</text>
</comment>
<protein>
    <submittedName>
        <fullName evidence="1">Uncharacterized protein</fullName>
    </submittedName>
</protein>
<evidence type="ECO:0000313" key="1">
    <source>
        <dbReference type="EMBL" id="PZO56945.1"/>
    </source>
</evidence>
<accession>A0A2W4ZFK6</accession>
<sequence length="77" mass="8478">MDYLLEDDGKVVSDIGLPVWAESVPDRFWGDGHKASQFSIRVTNSLTLSIVSFIPNLGWPGAACVTDKGIRKRISSR</sequence>
<name>A0A2W4ZFK6_9CYAN</name>
<evidence type="ECO:0000313" key="2">
    <source>
        <dbReference type="Proteomes" id="UP000249794"/>
    </source>
</evidence>